<proteinExistence type="inferred from homology"/>
<reference evidence="8" key="1">
    <citation type="submission" date="2023-07" db="EMBL/GenBank/DDBJ databases">
        <title>draft genome sequence of fig (Ficus carica).</title>
        <authorList>
            <person name="Takahashi T."/>
            <person name="Nishimura K."/>
        </authorList>
    </citation>
    <scope>NUCLEOTIDE SEQUENCE</scope>
</reference>
<dbReference type="PANTHER" id="PTHR47991">
    <property type="entry name" value="OXOGLUTARATE/IRON-DEPENDENT DIOXYGENASE"/>
    <property type="match status" value="1"/>
</dbReference>
<dbReference type="Proteomes" id="UP001187192">
    <property type="component" value="Unassembled WGS sequence"/>
</dbReference>
<dbReference type="SUPFAM" id="SSF51197">
    <property type="entry name" value="Clavaminate synthase-like"/>
    <property type="match status" value="1"/>
</dbReference>
<comment type="caution">
    <text evidence="8">The sequence shown here is derived from an EMBL/GenBank/DDBJ whole genome shotgun (WGS) entry which is preliminary data.</text>
</comment>
<dbReference type="GO" id="GO:0016491">
    <property type="term" value="F:oxidoreductase activity"/>
    <property type="evidence" value="ECO:0007669"/>
    <property type="project" value="UniProtKB-KW"/>
</dbReference>
<dbReference type="InterPro" id="IPR044861">
    <property type="entry name" value="IPNS-like_FE2OG_OXY"/>
</dbReference>
<accession>A0AA88ANK3</accession>
<sequence>MEPKSLTKLGGSLPVPFVQELAKETSNTVTERYIRLDQDPPFTSHNTCLPQVPVIDMNNLLSSQNFVMESELEKLHFASKEWGFFQLINHGVNSCVVENVKAGIEKFFNLPMEEKKKFFQQPGDMEGFGHAFVVSEEQKLDWGDLFYMTTLPKFLRKSHLFPNLPLPFRETLETYSAELESLARKILDFMAKALGMEAEDMREMIGEGWQAMRMNYYPPCPQPEHVIGLTPHSDGVGLTILLQINEMEGLQIKKDGVWIPVKPLPNAFIVNIGDMLQIMTNEIYRSVEHRATVNAMKERLSLATFYGPSLAGELGPEPSLITPERPALFRRIEVADFFRGYFARELHEKSYVDMMRIGNEEEGKGSAIKLPED</sequence>
<name>A0AA88ANK3_FICCA</name>
<dbReference type="Gene3D" id="2.60.120.330">
    <property type="entry name" value="B-lactam Antibiotic, Isopenicillin N Synthase, Chain"/>
    <property type="match status" value="1"/>
</dbReference>
<dbReference type="InterPro" id="IPR026992">
    <property type="entry name" value="DIOX_N"/>
</dbReference>
<dbReference type="Pfam" id="PF03171">
    <property type="entry name" value="2OG-FeII_Oxy"/>
    <property type="match status" value="1"/>
</dbReference>
<comment type="similarity">
    <text evidence="1 6">Belongs to the iron/ascorbate-dependent oxidoreductase family.</text>
</comment>
<organism evidence="8 9">
    <name type="scientific">Ficus carica</name>
    <name type="common">Common fig</name>
    <dbReference type="NCBI Taxonomy" id="3494"/>
    <lineage>
        <taxon>Eukaryota</taxon>
        <taxon>Viridiplantae</taxon>
        <taxon>Streptophyta</taxon>
        <taxon>Embryophyta</taxon>
        <taxon>Tracheophyta</taxon>
        <taxon>Spermatophyta</taxon>
        <taxon>Magnoliopsida</taxon>
        <taxon>eudicotyledons</taxon>
        <taxon>Gunneridae</taxon>
        <taxon>Pentapetalae</taxon>
        <taxon>rosids</taxon>
        <taxon>fabids</taxon>
        <taxon>Rosales</taxon>
        <taxon>Moraceae</taxon>
        <taxon>Ficeae</taxon>
        <taxon>Ficus</taxon>
    </lineage>
</organism>
<evidence type="ECO:0000256" key="3">
    <source>
        <dbReference type="ARBA" id="ARBA00022896"/>
    </source>
</evidence>
<dbReference type="InterPro" id="IPR027443">
    <property type="entry name" value="IPNS-like_sf"/>
</dbReference>
<dbReference type="PROSITE" id="PS51471">
    <property type="entry name" value="FE2OG_OXY"/>
    <property type="match status" value="1"/>
</dbReference>
<dbReference type="FunFam" id="2.60.120.330:FF:000001">
    <property type="entry name" value="Protein SRG1"/>
    <property type="match status" value="1"/>
</dbReference>
<evidence type="ECO:0000256" key="2">
    <source>
        <dbReference type="ARBA" id="ARBA00022723"/>
    </source>
</evidence>
<dbReference type="AlphaFoldDB" id="A0AA88ANK3"/>
<gene>
    <name evidence="8" type="ORF">TIFTF001_012606</name>
</gene>
<dbReference type="InterPro" id="IPR005123">
    <property type="entry name" value="Oxoglu/Fe-dep_dioxygenase_dom"/>
</dbReference>
<keyword evidence="4 6" id="KW-0560">Oxidoreductase</keyword>
<evidence type="ECO:0000256" key="6">
    <source>
        <dbReference type="RuleBase" id="RU003682"/>
    </source>
</evidence>
<dbReference type="EMBL" id="BTGU01000016">
    <property type="protein sequence ID" value="GMN43401.1"/>
    <property type="molecule type" value="Genomic_DNA"/>
</dbReference>
<evidence type="ECO:0000313" key="9">
    <source>
        <dbReference type="Proteomes" id="UP001187192"/>
    </source>
</evidence>
<dbReference type="GO" id="GO:0046872">
    <property type="term" value="F:metal ion binding"/>
    <property type="evidence" value="ECO:0007669"/>
    <property type="project" value="UniProtKB-KW"/>
</dbReference>
<evidence type="ECO:0000256" key="4">
    <source>
        <dbReference type="ARBA" id="ARBA00023002"/>
    </source>
</evidence>
<dbReference type="InterPro" id="IPR050295">
    <property type="entry name" value="Plant_2OG-oxidoreductases"/>
</dbReference>
<protein>
    <recommendedName>
        <fullName evidence="7">Fe2OG dioxygenase domain-containing protein</fullName>
    </recommendedName>
</protein>
<evidence type="ECO:0000256" key="5">
    <source>
        <dbReference type="ARBA" id="ARBA00023004"/>
    </source>
</evidence>
<keyword evidence="5 6" id="KW-0408">Iron</keyword>
<keyword evidence="3" id="KW-0847">Vitamin C</keyword>
<feature type="domain" description="Fe2OG dioxygenase" evidence="7">
    <location>
        <begin position="208"/>
        <end position="308"/>
    </location>
</feature>
<dbReference type="Pfam" id="PF14226">
    <property type="entry name" value="DIOX_N"/>
    <property type="match status" value="1"/>
</dbReference>
<evidence type="ECO:0000256" key="1">
    <source>
        <dbReference type="ARBA" id="ARBA00008056"/>
    </source>
</evidence>
<evidence type="ECO:0000313" key="8">
    <source>
        <dbReference type="EMBL" id="GMN43401.1"/>
    </source>
</evidence>
<dbReference type="GO" id="GO:0031418">
    <property type="term" value="F:L-ascorbic acid binding"/>
    <property type="evidence" value="ECO:0007669"/>
    <property type="project" value="UniProtKB-KW"/>
</dbReference>
<keyword evidence="2 6" id="KW-0479">Metal-binding</keyword>
<keyword evidence="9" id="KW-1185">Reference proteome</keyword>
<evidence type="ECO:0000259" key="7">
    <source>
        <dbReference type="PROSITE" id="PS51471"/>
    </source>
</evidence>